<evidence type="ECO:0000256" key="7">
    <source>
        <dbReference type="ARBA" id="ARBA00022605"/>
    </source>
</evidence>
<dbReference type="PROSITE" id="PS00599">
    <property type="entry name" value="AA_TRANSFER_CLASS_2"/>
    <property type="match status" value="1"/>
</dbReference>
<protein>
    <recommendedName>
        <fullName evidence="5">histidinol-phosphate transaminase</fullName>
        <ecNumber evidence="5">2.6.1.9</ecNumber>
    </recommendedName>
</protein>
<evidence type="ECO:0000256" key="1">
    <source>
        <dbReference type="ARBA" id="ARBA00001933"/>
    </source>
</evidence>
<dbReference type="CDD" id="cd00609">
    <property type="entry name" value="AAT_like"/>
    <property type="match status" value="1"/>
</dbReference>
<sequence>MQALPVKGDTVSRPPTVHSLHHEHERADGMLRLHCNENPYGPPSGVIASVTKELEGRCSTYPDSEVTALREALAGQVGVGTDMVAVGNGADELVLLITLASAGPGDTVVVTESTFPGYAASAAVAGATVRGVPLHRDRVSATALVEAVDDGARLVFVCNPHNPTGTVLSPAAVEEILRACERTGAVPVFDEAYIEFAGPGFDHALDAVRAGRRLLVLRTFSKAWGLAALRAGYAVGPADLVAGIMEARRPLPFSVNRLAQQAALAALGSPDHIAEVYERTTRERERLCRALTGLGVAYVPSVTNFVMVKTPGNSTRFASRLADEHGILVRDLAPFGYPGHVRVSVGTAEDTDQFCAALGSLLASPRSHAATGHGLGAARDVLPVPTLDPVAPQDLFNGYVGAHAVFALTRLGVWDRLAEGSEPTVDALAVQAGTDATGLMPLLRVAALLGYVSLTDGSAPAVRLTESGRELVRMRGFFTWGVGGYHEVLRSLPALARGTSVFEQDVDRDGGMVAVGSGEVGREMMLPLEQEVLATVDFRTVADLGCGDATRLLRLCDGHPHRRGTGIEINQGACVQANKRVADAGLADRVDIVHGDALDLSGRTFPEVDLVTSFLMMHDLFDATGDPVGVMRTLREVFPRARHFLIGDTVAQDWEERREGLPMFSVGFELVHAFMDTPIMNRGTYEDAFAGAGLRVARREPLGAPSTWLWLLSTE</sequence>
<evidence type="ECO:0000256" key="12">
    <source>
        <dbReference type="SAM" id="MobiDB-lite"/>
    </source>
</evidence>
<organism evidence="15">
    <name type="scientific">Streptomyces canus</name>
    <dbReference type="NCBI Taxonomy" id="58343"/>
    <lineage>
        <taxon>Bacteria</taxon>
        <taxon>Bacillati</taxon>
        <taxon>Actinomycetota</taxon>
        <taxon>Actinomycetes</taxon>
        <taxon>Kitasatosporales</taxon>
        <taxon>Streptomycetaceae</taxon>
        <taxon>Streptomyces</taxon>
        <taxon>Streptomyces aurantiacus group</taxon>
    </lineage>
</organism>
<dbReference type="AlphaFoldDB" id="A0A0H4TRQ1"/>
<accession>A0A0H4TRQ1</accession>
<dbReference type="GO" id="GO:0000105">
    <property type="term" value="P:L-histidine biosynthetic process"/>
    <property type="evidence" value="ECO:0007669"/>
    <property type="project" value="UniProtKB-KW"/>
</dbReference>
<dbReference type="GO" id="GO:0032259">
    <property type="term" value="P:methylation"/>
    <property type="evidence" value="ECO:0007669"/>
    <property type="project" value="UniProtKB-KW"/>
</dbReference>
<comment type="subunit">
    <text evidence="4">Homodimer.</text>
</comment>
<dbReference type="InterPro" id="IPR036390">
    <property type="entry name" value="WH_DNA-bd_sf"/>
</dbReference>
<dbReference type="SUPFAM" id="SSF53335">
    <property type="entry name" value="S-adenosyl-L-methionine-dependent methyltransferases"/>
    <property type="match status" value="1"/>
</dbReference>
<evidence type="ECO:0000256" key="8">
    <source>
        <dbReference type="ARBA" id="ARBA00022679"/>
    </source>
</evidence>
<dbReference type="InterPro" id="IPR001917">
    <property type="entry name" value="Aminotrans_II_pyridoxalP_BS"/>
</dbReference>
<evidence type="ECO:0000256" key="5">
    <source>
        <dbReference type="ARBA" id="ARBA00012748"/>
    </source>
</evidence>
<feature type="region of interest" description="Disordered" evidence="12">
    <location>
        <begin position="1"/>
        <end position="21"/>
    </location>
</feature>
<name>A0A0H4TRQ1_9ACTN</name>
<proteinExistence type="inferred from homology"/>
<evidence type="ECO:0000259" key="14">
    <source>
        <dbReference type="Pfam" id="PF13649"/>
    </source>
</evidence>
<dbReference type="InterPro" id="IPR015422">
    <property type="entry name" value="PyrdxlP-dep_Trfase_small"/>
</dbReference>
<dbReference type="InterPro" id="IPR050106">
    <property type="entry name" value="HistidinolP_aminotransfase"/>
</dbReference>
<comment type="cofactor">
    <cofactor evidence="1">
        <name>pyridoxal 5'-phosphate</name>
        <dbReference type="ChEBI" id="CHEBI:597326"/>
    </cofactor>
</comment>
<evidence type="ECO:0000256" key="11">
    <source>
        <dbReference type="ARBA" id="ARBA00047481"/>
    </source>
</evidence>
<dbReference type="SUPFAM" id="SSF53383">
    <property type="entry name" value="PLP-dependent transferases"/>
    <property type="match status" value="1"/>
</dbReference>
<dbReference type="InterPro" id="IPR036388">
    <property type="entry name" value="WH-like_DNA-bd_sf"/>
</dbReference>
<dbReference type="PANTHER" id="PTHR43643:SF6">
    <property type="entry name" value="HISTIDINOL-PHOSPHATE AMINOTRANSFERASE"/>
    <property type="match status" value="1"/>
</dbReference>
<keyword evidence="6" id="KW-0032">Aminotransferase</keyword>
<dbReference type="Pfam" id="PF00155">
    <property type="entry name" value="Aminotran_1_2"/>
    <property type="match status" value="1"/>
</dbReference>
<dbReference type="Gene3D" id="1.10.10.10">
    <property type="entry name" value="Winged helix-like DNA-binding domain superfamily/Winged helix DNA-binding domain"/>
    <property type="match status" value="1"/>
</dbReference>
<dbReference type="GO" id="GO:0004400">
    <property type="term" value="F:histidinol-phosphate transaminase activity"/>
    <property type="evidence" value="ECO:0007669"/>
    <property type="project" value="UniProtKB-EC"/>
</dbReference>
<dbReference type="InterPro" id="IPR005861">
    <property type="entry name" value="HisP_aminotrans"/>
</dbReference>
<dbReference type="Gene3D" id="3.90.1150.10">
    <property type="entry name" value="Aspartate Aminotransferase, domain 1"/>
    <property type="match status" value="1"/>
</dbReference>
<dbReference type="InterPro" id="IPR004839">
    <property type="entry name" value="Aminotransferase_I/II_large"/>
</dbReference>
<evidence type="ECO:0000256" key="9">
    <source>
        <dbReference type="ARBA" id="ARBA00022898"/>
    </source>
</evidence>
<evidence type="ECO:0000256" key="6">
    <source>
        <dbReference type="ARBA" id="ARBA00022576"/>
    </source>
</evidence>
<reference evidence="15" key="1">
    <citation type="journal article" date="2015" name="J. Am. Chem. Soc.">
        <title>Biosynthetic Studies of Telomycin Reveal New Lipopeptides with Enhanced Activity.</title>
        <authorList>
            <person name="Fu C."/>
            <person name="Keller L."/>
            <person name="Bauer A."/>
            <person name="Broenstrup M."/>
            <person name="Froidbise A."/>
            <person name="Hammann P."/>
            <person name="Herrmann J."/>
            <person name="Mondesert G."/>
            <person name="Kurz M."/>
            <person name="Schiell M."/>
            <person name="Schummer D."/>
            <person name="Toti L."/>
            <person name="Wink J."/>
            <person name="Mueller R."/>
        </authorList>
    </citation>
    <scope>NUCLEOTIDE SEQUENCE</scope>
    <source>
        <strain evidence="15">ATCC 12646</strain>
    </source>
</reference>
<dbReference type="GO" id="GO:0030170">
    <property type="term" value="F:pyridoxal phosphate binding"/>
    <property type="evidence" value="ECO:0007669"/>
    <property type="project" value="InterPro"/>
</dbReference>
<evidence type="ECO:0000256" key="2">
    <source>
        <dbReference type="ARBA" id="ARBA00005011"/>
    </source>
</evidence>
<dbReference type="InterPro" id="IPR015424">
    <property type="entry name" value="PyrdxlP-dep_Trfase"/>
</dbReference>
<dbReference type="Pfam" id="PF13649">
    <property type="entry name" value="Methyltransf_25"/>
    <property type="match status" value="1"/>
</dbReference>
<dbReference type="EMBL" id="KP756960">
    <property type="protein sequence ID" value="AKQ13302.1"/>
    <property type="molecule type" value="Genomic_DNA"/>
</dbReference>
<dbReference type="SUPFAM" id="SSF46785">
    <property type="entry name" value="Winged helix' DNA-binding domain"/>
    <property type="match status" value="1"/>
</dbReference>
<keyword evidence="9" id="KW-0663">Pyridoxal phosphate</keyword>
<dbReference type="Gene3D" id="3.40.50.150">
    <property type="entry name" value="Vaccinia Virus protein VP39"/>
    <property type="match status" value="1"/>
</dbReference>
<dbReference type="EC" id="2.6.1.9" evidence="5"/>
<dbReference type="GO" id="GO:0008168">
    <property type="term" value="F:methyltransferase activity"/>
    <property type="evidence" value="ECO:0007669"/>
    <property type="project" value="UniProtKB-KW"/>
</dbReference>
<evidence type="ECO:0000256" key="3">
    <source>
        <dbReference type="ARBA" id="ARBA00007970"/>
    </source>
</evidence>
<dbReference type="Gene3D" id="3.40.640.10">
    <property type="entry name" value="Type I PLP-dependent aspartate aminotransferase-like (Major domain)"/>
    <property type="match status" value="1"/>
</dbReference>
<keyword evidence="7" id="KW-0028">Amino-acid biosynthesis</keyword>
<evidence type="ECO:0000256" key="10">
    <source>
        <dbReference type="ARBA" id="ARBA00023102"/>
    </source>
</evidence>
<comment type="similarity">
    <text evidence="3">Belongs to the class-II pyridoxal-phosphate-dependent aminotransferase family. Histidinol-phosphate aminotransferase subfamily.</text>
</comment>
<keyword evidence="15" id="KW-0489">Methyltransferase</keyword>
<keyword evidence="8 15" id="KW-0808">Transferase</keyword>
<feature type="domain" description="Methyltransferase" evidence="14">
    <location>
        <begin position="541"/>
        <end position="619"/>
    </location>
</feature>
<feature type="domain" description="Aminotransferase class I/classII large" evidence="13">
    <location>
        <begin position="30"/>
        <end position="358"/>
    </location>
</feature>
<comment type="pathway">
    <text evidence="2">Amino-acid biosynthesis; L-histidine biosynthesis; L-histidine from 5-phospho-alpha-D-ribose 1-diphosphate: step 7/9.</text>
</comment>
<dbReference type="InterPro" id="IPR029063">
    <property type="entry name" value="SAM-dependent_MTases_sf"/>
</dbReference>
<evidence type="ECO:0000259" key="13">
    <source>
        <dbReference type="Pfam" id="PF00155"/>
    </source>
</evidence>
<dbReference type="NCBIfam" id="TIGR01141">
    <property type="entry name" value="hisC"/>
    <property type="match status" value="1"/>
</dbReference>
<comment type="catalytic activity">
    <reaction evidence="11">
        <text>L-histidinol phosphate + 2-oxoglutarate = 3-(imidazol-4-yl)-2-oxopropyl phosphate + L-glutamate</text>
        <dbReference type="Rhea" id="RHEA:23744"/>
        <dbReference type="ChEBI" id="CHEBI:16810"/>
        <dbReference type="ChEBI" id="CHEBI:29985"/>
        <dbReference type="ChEBI" id="CHEBI:57766"/>
        <dbReference type="ChEBI" id="CHEBI:57980"/>
        <dbReference type="EC" id="2.6.1.9"/>
    </reaction>
</comment>
<dbReference type="PANTHER" id="PTHR43643">
    <property type="entry name" value="HISTIDINOL-PHOSPHATE AMINOTRANSFERASE 2"/>
    <property type="match status" value="1"/>
</dbReference>
<evidence type="ECO:0000256" key="4">
    <source>
        <dbReference type="ARBA" id="ARBA00011738"/>
    </source>
</evidence>
<keyword evidence="10" id="KW-0368">Histidine biosynthesis</keyword>
<dbReference type="CDD" id="cd02440">
    <property type="entry name" value="AdoMet_MTases"/>
    <property type="match status" value="1"/>
</dbReference>
<evidence type="ECO:0000313" key="15">
    <source>
        <dbReference type="EMBL" id="AKQ13302.1"/>
    </source>
</evidence>
<gene>
    <name evidence="15" type="primary">tem27</name>
</gene>
<dbReference type="InterPro" id="IPR015421">
    <property type="entry name" value="PyrdxlP-dep_Trfase_major"/>
</dbReference>
<dbReference type="InterPro" id="IPR041698">
    <property type="entry name" value="Methyltransf_25"/>
</dbReference>